<evidence type="ECO:0000256" key="1">
    <source>
        <dbReference type="ARBA" id="ARBA00001968"/>
    </source>
</evidence>
<reference evidence="9" key="1">
    <citation type="submission" date="2025-08" db="UniProtKB">
        <authorList>
            <consortium name="RefSeq"/>
        </authorList>
    </citation>
    <scope>IDENTIFICATION</scope>
    <source>
        <tissue evidence="9">Whole insect</tissue>
    </source>
</reference>
<proteinExistence type="inferred from homology"/>
<keyword evidence="6" id="KW-0378">Hydrolase</keyword>
<comment type="subcellular location">
    <subcellularLocation>
        <location evidence="2">Nucleus</location>
    </subcellularLocation>
</comment>
<evidence type="ECO:0000256" key="4">
    <source>
        <dbReference type="ARBA" id="ARBA00022722"/>
    </source>
</evidence>
<protein>
    <submittedName>
        <fullName evidence="9">Protein ALP1-like</fullName>
    </submittedName>
</protein>
<keyword evidence="5" id="KW-0479">Metal-binding</keyword>
<dbReference type="InterPro" id="IPR045249">
    <property type="entry name" value="HARBI1-like"/>
</dbReference>
<evidence type="ECO:0000256" key="5">
    <source>
        <dbReference type="ARBA" id="ARBA00022723"/>
    </source>
</evidence>
<sequence length="424" mass="48792">MTSIENLLLNLLESESEDEDLMIMCNVIENEKRGKKRKRNMYLKRRETHGEYKLSTELPDNVFKESFRLNRSQFSEVHGIIRDDIVGRECNAQKPIGSEEKLAVCLRYLSMGDTFKTIALSYRMGERTVSNIVQQVCEAIWRRLQPIYMPQPTKEIWKSIAGDYERKWQFYNCLGAIDGKHISIRKPLKSGSSFFNYKKNFSVVLLATVDANYRFTTVDVGSMGRFSDGNIFANSPLGKLLSSGSMDLPEPKSLPEQDTLTPYVFIGDEAFPLMPHLMRPYPKVRVTNNYENKVFNYRLSRGRQTVECAFGILAARFRVYKRPFECKLETIDKVVLATIVLHNYLRTQTISSANLQGEDSEITVATLDNNQLASLPRNRSRCCNEAFSIRQTFTDCFNSANGSVDWQRDKVRHDNNALHICIFL</sequence>
<dbReference type="RefSeq" id="XP_028151238.1">
    <property type="nucleotide sequence ID" value="XM_028295437.1"/>
</dbReference>
<dbReference type="GO" id="GO:0004518">
    <property type="term" value="F:nuclease activity"/>
    <property type="evidence" value="ECO:0007669"/>
    <property type="project" value="UniProtKB-KW"/>
</dbReference>
<feature type="domain" description="DDE Tnp4" evidence="8">
    <location>
        <begin position="177"/>
        <end position="343"/>
    </location>
</feature>
<dbReference type="AlphaFoldDB" id="A0A6P7H0I8"/>
<comment type="cofactor">
    <cofactor evidence="1">
        <name>a divalent metal cation</name>
        <dbReference type="ChEBI" id="CHEBI:60240"/>
    </cofactor>
</comment>
<evidence type="ECO:0000256" key="6">
    <source>
        <dbReference type="ARBA" id="ARBA00022801"/>
    </source>
</evidence>
<evidence type="ECO:0000313" key="9">
    <source>
        <dbReference type="RefSeq" id="XP_028151238.1"/>
    </source>
</evidence>
<organism evidence="9">
    <name type="scientific">Diabrotica virgifera virgifera</name>
    <name type="common">western corn rootworm</name>
    <dbReference type="NCBI Taxonomy" id="50390"/>
    <lineage>
        <taxon>Eukaryota</taxon>
        <taxon>Metazoa</taxon>
        <taxon>Ecdysozoa</taxon>
        <taxon>Arthropoda</taxon>
        <taxon>Hexapoda</taxon>
        <taxon>Insecta</taxon>
        <taxon>Pterygota</taxon>
        <taxon>Neoptera</taxon>
        <taxon>Endopterygota</taxon>
        <taxon>Coleoptera</taxon>
        <taxon>Polyphaga</taxon>
        <taxon>Cucujiformia</taxon>
        <taxon>Chrysomeloidea</taxon>
        <taxon>Chrysomelidae</taxon>
        <taxon>Galerucinae</taxon>
        <taxon>Diabroticina</taxon>
        <taxon>Diabroticites</taxon>
        <taxon>Diabrotica</taxon>
    </lineage>
</organism>
<keyword evidence="4" id="KW-0540">Nuclease</keyword>
<dbReference type="GO" id="GO:0005634">
    <property type="term" value="C:nucleus"/>
    <property type="evidence" value="ECO:0007669"/>
    <property type="project" value="UniProtKB-SubCell"/>
</dbReference>
<dbReference type="PANTHER" id="PTHR22930:SF269">
    <property type="entry name" value="NUCLEASE HARBI1-LIKE PROTEIN"/>
    <property type="match status" value="1"/>
</dbReference>
<evidence type="ECO:0000256" key="3">
    <source>
        <dbReference type="ARBA" id="ARBA00006958"/>
    </source>
</evidence>
<comment type="similarity">
    <text evidence="3">Belongs to the HARBI1 family.</text>
</comment>
<dbReference type="GO" id="GO:0016787">
    <property type="term" value="F:hydrolase activity"/>
    <property type="evidence" value="ECO:0007669"/>
    <property type="project" value="UniProtKB-KW"/>
</dbReference>
<dbReference type="FunCoup" id="A0A6P7H0I8">
    <property type="interactions" value="1"/>
</dbReference>
<dbReference type="PANTHER" id="PTHR22930">
    <property type="match status" value="1"/>
</dbReference>
<dbReference type="GO" id="GO:0046872">
    <property type="term" value="F:metal ion binding"/>
    <property type="evidence" value="ECO:0007669"/>
    <property type="project" value="UniProtKB-KW"/>
</dbReference>
<evidence type="ECO:0000259" key="8">
    <source>
        <dbReference type="Pfam" id="PF13359"/>
    </source>
</evidence>
<name>A0A6P7H0I8_DIAVI</name>
<accession>A0A6P7H0I8</accession>
<dbReference type="InParanoid" id="A0A6P7H0I8"/>
<dbReference type="Pfam" id="PF13359">
    <property type="entry name" value="DDE_Tnp_4"/>
    <property type="match status" value="1"/>
</dbReference>
<dbReference type="InterPro" id="IPR027806">
    <property type="entry name" value="HARBI1_dom"/>
</dbReference>
<keyword evidence="7" id="KW-0539">Nucleus</keyword>
<gene>
    <name evidence="9" type="primary">LOC114344609</name>
</gene>
<evidence type="ECO:0000256" key="7">
    <source>
        <dbReference type="ARBA" id="ARBA00023242"/>
    </source>
</evidence>
<evidence type="ECO:0000256" key="2">
    <source>
        <dbReference type="ARBA" id="ARBA00004123"/>
    </source>
</evidence>